<proteinExistence type="predicted"/>
<evidence type="ECO:0000313" key="1">
    <source>
        <dbReference type="EMBL" id="OCK83596.1"/>
    </source>
</evidence>
<reference evidence="1 2" key="1">
    <citation type="journal article" date="2016" name="Nat. Commun.">
        <title>Ectomycorrhizal ecology is imprinted in the genome of the dominant symbiotic fungus Cenococcum geophilum.</title>
        <authorList>
            <consortium name="DOE Joint Genome Institute"/>
            <person name="Peter M."/>
            <person name="Kohler A."/>
            <person name="Ohm R.A."/>
            <person name="Kuo A."/>
            <person name="Krutzmann J."/>
            <person name="Morin E."/>
            <person name="Arend M."/>
            <person name="Barry K.W."/>
            <person name="Binder M."/>
            <person name="Choi C."/>
            <person name="Clum A."/>
            <person name="Copeland A."/>
            <person name="Grisel N."/>
            <person name="Haridas S."/>
            <person name="Kipfer T."/>
            <person name="LaButti K."/>
            <person name="Lindquist E."/>
            <person name="Lipzen A."/>
            <person name="Maire R."/>
            <person name="Meier B."/>
            <person name="Mihaltcheva S."/>
            <person name="Molinier V."/>
            <person name="Murat C."/>
            <person name="Poggeler S."/>
            <person name="Quandt C.A."/>
            <person name="Sperisen C."/>
            <person name="Tritt A."/>
            <person name="Tisserant E."/>
            <person name="Crous P.W."/>
            <person name="Henrissat B."/>
            <person name="Nehls U."/>
            <person name="Egli S."/>
            <person name="Spatafora J.W."/>
            <person name="Grigoriev I.V."/>
            <person name="Martin F.M."/>
        </authorList>
    </citation>
    <scope>NUCLEOTIDE SEQUENCE [LARGE SCALE GENOMIC DNA]</scope>
    <source>
        <strain evidence="1 2">CBS 459.81</strain>
    </source>
</reference>
<protein>
    <submittedName>
        <fullName evidence="1">Uncharacterized protein</fullName>
    </submittedName>
</protein>
<name>A0A8E2EGH8_9PEZI</name>
<sequence length="54" mass="5936">MAYSKFFNGRNLALFSFLSLGGSYFFMKSRTLAQNKERAVGDYSVSVDRSGGGV</sequence>
<accession>A0A8E2EGH8</accession>
<dbReference type="AlphaFoldDB" id="A0A8E2EGH8"/>
<gene>
    <name evidence="1" type="ORF">K432DRAFT_379373</name>
</gene>
<evidence type="ECO:0000313" key="2">
    <source>
        <dbReference type="Proteomes" id="UP000250266"/>
    </source>
</evidence>
<dbReference type="EMBL" id="KV744857">
    <property type="protein sequence ID" value="OCK83596.1"/>
    <property type="molecule type" value="Genomic_DNA"/>
</dbReference>
<keyword evidence="2" id="KW-1185">Reference proteome</keyword>
<dbReference type="Proteomes" id="UP000250266">
    <property type="component" value="Unassembled WGS sequence"/>
</dbReference>
<organism evidence="1 2">
    <name type="scientific">Lepidopterella palustris CBS 459.81</name>
    <dbReference type="NCBI Taxonomy" id="1314670"/>
    <lineage>
        <taxon>Eukaryota</taxon>
        <taxon>Fungi</taxon>
        <taxon>Dikarya</taxon>
        <taxon>Ascomycota</taxon>
        <taxon>Pezizomycotina</taxon>
        <taxon>Dothideomycetes</taxon>
        <taxon>Pleosporomycetidae</taxon>
        <taxon>Mytilinidiales</taxon>
        <taxon>Argynnaceae</taxon>
        <taxon>Lepidopterella</taxon>
    </lineage>
</organism>